<dbReference type="eggNOG" id="COG0007">
    <property type="taxonomic scope" value="Bacteria"/>
</dbReference>
<dbReference type="NCBIfam" id="TIGR01469">
    <property type="entry name" value="cobA_cysG_Cterm"/>
    <property type="match status" value="1"/>
</dbReference>
<evidence type="ECO:0000256" key="4">
    <source>
        <dbReference type="ARBA" id="ARBA00022603"/>
    </source>
</evidence>
<evidence type="ECO:0000256" key="1">
    <source>
        <dbReference type="ARBA" id="ARBA00005879"/>
    </source>
</evidence>
<dbReference type="GO" id="GO:0032259">
    <property type="term" value="P:methylation"/>
    <property type="evidence" value="ECO:0007669"/>
    <property type="project" value="UniProtKB-KW"/>
</dbReference>
<evidence type="ECO:0000259" key="9">
    <source>
        <dbReference type="Pfam" id="PF00590"/>
    </source>
</evidence>
<gene>
    <name evidence="10" type="ordered locus">Bcell_3349</name>
</gene>
<dbReference type="InterPro" id="IPR050161">
    <property type="entry name" value="Siro_Cobalamin_biosynth"/>
</dbReference>
<keyword evidence="7" id="KW-0627">Porphyrin biosynthesis</keyword>
<dbReference type="InterPro" id="IPR000878">
    <property type="entry name" value="4pyrrol_Mease"/>
</dbReference>
<evidence type="ECO:0000256" key="2">
    <source>
        <dbReference type="ARBA" id="ARBA00012162"/>
    </source>
</evidence>
<dbReference type="NCBIfam" id="NF004790">
    <property type="entry name" value="PRK06136.1"/>
    <property type="match status" value="1"/>
</dbReference>
<organism evidence="10 11">
    <name type="scientific">Evansella cellulosilytica (strain ATCC 21833 / DSM 2522 / FERM P-1141 / JCM 9156 / N-4)</name>
    <name type="common">Bacillus cellulosilyticus</name>
    <dbReference type="NCBI Taxonomy" id="649639"/>
    <lineage>
        <taxon>Bacteria</taxon>
        <taxon>Bacillati</taxon>
        <taxon>Bacillota</taxon>
        <taxon>Bacilli</taxon>
        <taxon>Bacillales</taxon>
        <taxon>Bacillaceae</taxon>
        <taxon>Evansella</taxon>
    </lineage>
</organism>
<dbReference type="Proteomes" id="UP000001401">
    <property type="component" value="Chromosome"/>
</dbReference>
<evidence type="ECO:0000313" key="11">
    <source>
        <dbReference type="Proteomes" id="UP000001401"/>
    </source>
</evidence>
<dbReference type="EMBL" id="CP002394">
    <property type="protein sequence ID" value="ADU31591.1"/>
    <property type="molecule type" value="Genomic_DNA"/>
</dbReference>
<protein>
    <recommendedName>
        <fullName evidence="3">Uroporphyrinogen-III C-methyltransferase</fullName>
        <ecNumber evidence="2">2.1.1.107</ecNumber>
    </recommendedName>
    <alternativeName>
        <fullName evidence="8">Uroporphyrinogen III methylase</fullName>
    </alternativeName>
</protein>
<proteinExistence type="inferred from homology"/>
<dbReference type="AlphaFoldDB" id="E6U1U4"/>
<dbReference type="KEGG" id="bco:Bcell_3349"/>
<sequence length="270" mass="29994">MRGVDEVNQHRGKVFFVGAGPGDPKLITVKGAELLKEADVIVYDRLVNQELLVYGKKNVELIYCGKLPKYHAIPQESINQILVDHAKLGKRVVRLKGGDPCIFGRVGEEAECCVENHIPFEIVPGITSGVAAPAYAGIPLTHRDLSSSVAIVTGHQREDGKEQDINWKSLARGIDTLVFYMGVHNIALIQKKLIQFGKPPETPVALVRWGTCDNQETLTGELYNIVDRVQEAGFQSPAIIVVGEVVKMREKIAWFNEIETHQYFSEVVHM</sequence>
<dbReference type="Pfam" id="PF00590">
    <property type="entry name" value="TP_methylase"/>
    <property type="match status" value="1"/>
</dbReference>
<accession>E6U1U4</accession>
<dbReference type="EC" id="2.1.1.107" evidence="2"/>
<dbReference type="InterPro" id="IPR006366">
    <property type="entry name" value="CobA/CysG_C"/>
</dbReference>
<dbReference type="FunFam" id="3.40.1010.10:FF:000001">
    <property type="entry name" value="Siroheme synthase"/>
    <property type="match status" value="1"/>
</dbReference>
<dbReference type="FunFam" id="3.30.950.10:FF:000001">
    <property type="entry name" value="Siroheme synthase"/>
    <property type="match status" value="1"/>
</dbReference>
<dbReference type="CDD" id="cd11642">
    <property type="entry name" value="SUMT"/>
    <property type="match status" value="1"/>
</dbReference>
<dbReference type="GO" id="GO:0004851">
    <property type="term" value="F:uroporphyrin-III C-methyltransferase activity"/>
    <property type="evidence" value="ECO:0007669"/>
    <property type="project" value="UniProtKB-EC"/>
</dbReference>
<dbReference type="InterPro" id="IPR014776">
    <property type="entry name" value="4pyrrole_Mease_sub2"/>
</dbReference>
<evidence type="ECO:0000256" key="3">
    <source>
        <dbReference type="ARBA" id="ARBA00018323"/>
    </source>
</evidence>
<evidence type="ECO:0000256" key="8">
    <source>
        <dbReference type="ARBA" id="ARBA00079776"/>
    </source>
</evidence>
<dbReference type="OrthoDB" id="9815856at2"/>
<dbReference type="GO" id="GO:0019354">
    <property type="term" value="P:siroheme biosynthetic process"/>
    <property type="evidence" value="ECO:0007669"/>
    <property type="project" value="InterPro"/>
</dbReference>
<keyword evidence="5 10" id="KW-0808">Transferase</keyword>
<dbReference type="PANTHER" id="PTHR45790:SF3">
    <property type="entry name" value="S-ADENOSYL-L-METHIONINE-DEPENDENT UROPORPHYRINOGEN III METHYLTRANSFERASE, CHLOROPLASTIC"/>
    <property type="match status" value="1"/>
</dbReference>
<dbReference type="Gene3D" id="3.40.1010.10">
    <property type="entry name" value="Cobalt-precorrin-4 Transmethylase, Domain 1"/>
    <property type="match status" value="1"/>
</dbReference>
<keyword evidence="11" id="KW-1185">Reference proteome</keyword>
<evidence type="ECO:0000313" key="10">
    <source>
        <dbReference type="EMBL" id="ADU31591.1"/>
    </source>
</evidence>
<dbReference type="PROSITE" id="PS00839">
    <property type="entry name" value="SUMT_1"/>
    <property type="match status" value="1"/>
</dbReference>
<dbReference type="InterPro" id="IPR003043">
    <property type="entry name" value="Uropor_MeTrfase_CS"/>
</dbReference>
<dbReference type="InterPro" id="IPR014777">
    <property type="entry name" value="4pyrrole_Mease_sub1"/>
</dbReference>
<dbReference type="InterPro" id="IPR035996">
    <property type="entry name" value="4pyrrol_Methylase_sf"/>
</dbReference>
<evidence type="ECO:0000256" key="6">
    <source>
        <dbReference type="ARBA" id="ARBA00022691"/>
    </source>
</evidence>
<dbReference type="SUPFAM" id="SSF53790">
    <property type="entry name" value="Tetrapyrrole methylase"/>
    <property type="match status" value="1"/>
</dbReference>
<evidence type="ECO:0000256" key="7">
    <source>
        <dbReference type="ARBA" id="ARBA00023244"/>
    </source>
</evidence>
<comment type="similarity">
    <text evidence="1">Belongs to the precorrin methyltransferase family.</text>
</comment>
<dbReference type="PANTHER" id="PTHR45790">
    <property type="entry name" value="SIROHEME SYNTHASE-RELATED"/>
    <property type="match status" value="1"/>
</dbReference>
<name>E6U1U4_EVAC2</name>
<feature type="domain" description="Tetrapyrrole methylase" evidence="9">
    <location>
        <begin position="13"/>
        <end position="224"/>
    </location>
</feature>
<dbReference type="STRING" id="649639.Bcell_3349"/>
<reference evidence="10 11" key="1">
    <citation type="submission" date="2010-12" db="EMBL/GenBank/DDBJ databases">
        <title>Complete sequence of Bacillus cellulosilyticus DSM 2522.</title>
        <authorList>
            <consortium name="US DOE Joint Genome Institute"/>
            <person name="Lucas S."/>
            <person name="Copeland A."/>
            <person name="Lapidus A."/>
            <person name="Cheng J.-F."/>
            <person name="Bruce D."/>
            <person name="Goodwin L."/>
            <person name="Pitluck S."/>
            <person name="Chertkov O."/>
            <person name="Detter J.C."/>
            <person name="Han C."/>
            <person name="Tapia R."/>
            <person name="Land M."/>
            <person name="Hauser L."/>
            <person name="Jeffries C."/>
            <person name="Kyrpides N."/>
            <person name="Ivanova N."/>
            <person name="Mikhailova N."/>
            <person name="Brumm P."/>
            <person name="Mead D."/>
            <person name="Woyke T."/>
        </authorList>
    </citation>
    <scope>NUCLEOTIDE SEQUENCE [LARGE SCALE GENOMIC DNA]</scope>
    <source>
        <strain evidence="11">ATCC 21833 / DSM 2522 / FERM P-1141 / JCM 9156 / N-4</strain>
    </source>
</reference>
<evidence type="ECO:0000256" key="5">
    <source>
        <dbReference type="ARBA" id="ARBA00022679"/>
    </source>
</evidence>
<dbReference type="Gene3D" id="3.30.950.10">
    <property type="entry name" value="Methyltransferase, Cobalt-precorrin-4 Transmethylase, Domain 2"/>
    <property type="match status" value="1"/>
</dbReference>
<dbReference type="HOGENOM" id="CLU_011276_7_0_9"/>
<keyword evidence="4 10" id="KW-0489">Methyltransferase</keyword>
<dbReference type="RefSeq" id="WP_013489922.1">
    <property type="nucleotide sequence ID" value="NC_014829.1"/>
</dbReference>
<keyword evidence="6" id="KW-0949">S-adenosyl-L-methionine</keyword>